<evidence type="ECO:0008006" key="4">
    <source>
        <dbReference type="Google" id="ProtNLM"/>
    </source>
</evidence>
<dbReference type="Pfam" id="PF14017">
    <property type="entry name" value="DUF4233"/>
    <property type="match status" value="1"/>
</dbReference>
<reference evidence="2" key="2">
    <citation type="submission" date="2020-09" db="EMBL/GenBank/DDBJ databases">
        <authorList>
            <person name="Sun Q."/>
            <person name="Zhou Y."/>
        </authorList>
    </citation>
    <scope>NUCLEOTIDE SEQUENCE</scope>
    <source>
        <strain evidence="2">CGMCC 4.7306</strain>
    </source>
</reference>
<evidence type="ECO:0000256" key="1">
    <source>
        <dbReference type="SAM" id="Phobius"/>
    </source>
</evidence>
<dbReference type="InterPro" id="IPR025327">
    <property type="entry name" value="DUF4233"/>
</dbReference>
<dbReference type="Proteomes" id="UP000613840">
    <property type="component" value="Unassembled WGS sequence"/>
</dbReference>
<feature type="transmembrane region" description="Helical" evidence="1">
    <location>
        <begin position="12"/>
        <end position="30"/>
    </location>
</feature>
<keyword evidence="1" id="KW-0472">Membrane</keyword>
<keyword evidence="3" id="KW-1185">Reference proteome</keyword>
<feature type="transmembrane region" description="Helical" evidence="1">
    <location>
        <begin position="78"/>
        <end position="102"/>
    </location>
</feature>
<keyword evidence="1" id="KW-0812">Transmembrane</keyword>
<protein>
    <recommendedName>
        <fullName evidence="4">DUF4233 domain-containing protein</fullName>
    </recommendedName>
</protein>
<feature type="transmembrane region" description="Helical" evidence="1">
    <location>
        <begin position="37"/>
        <end position="58"/>
    </location>
</feature>
<dbReference type="EMBL" id="BMMZ01000004">
    <property type="protein sequence ID" value="GGL61112.1"/>
    <property type="molecule type" value="Genomic_DNA"/>
</dbReference>
<reference evidence="2" key="1">
    <citation type="journal article" date="2014" name="Int. J. Syst. Evol. Microbiol.">
        <title>Complete genome sequence of Corynebacterium casei LMG S-19264T (=DSM 44701T), isolated from a smear-ripened cheese.</title>
        <authorList>
            <consortium name="US DOE Joint Genome Institute (JGI-PGF)"/>
            <person name="Walter F."/>
            <person name="Albersmeier A."/>
            <person name="Kalinowski J."/>
            <person name="Ruckert C."/>
        </authorList>
    </citation>
    <scope>NUCLEOTIDE SEQUENCE</scope>
    <source>
        <strain evidence="2">CGMCC 4.7306</strain>
    </source>
</reference>
<keyword evidence="1" id="KW-1133">Transmembrane helix</keyword>
<proteinExistence type="predicted"/>
<accession>A0A917W2D9</accession>
<organism evidence="2 3">
    <name type="scientific">Microlunatus endophyticus</name>
    <dbReference type="NCBI Taxonomy" id="1716077"/>
    <lineage>
        <taxon>Bacteria</taxon>
        <taxon>Bacillati</taxon>
        <taxon>Actinomycetota</taxon>
        <taxon>Actinomycetes</taxon>
        <taxon>Propionibacteriales</taxon>
        <taxon>Propionibacteriaceae</taxon>
        <taxon>Microlunatus</taxon>
    </lineage>
</organism>
<dbReference type="AlphaFoldDB" id="A0A917W2D9"/>
<evidence type="ECO:0000313" key="3">
    <source>
        <dbReference type="Proteomes" id="UP000613840"/>
    </source>
</evidence>
<name>A0A917W2D9_9ACTN</name>
<comment type="caution">
    <text evidence="2">The sequence shown here is derived from an EMBL/GenBank/DDBJ whole genome shotgun (WGS) entry which is preliminary data.</text>
</comment>
<evidence type="ECO:0000313" key="2">
    <source>
        <dbReference type="EMBL" id="GGL61112.1"/>
    </source>
</evidence>
<gene>
    <name evidence="2" type="ORF">GCM10011575_19610</name>
</gene>
<sequence length="116" mass="11792">MQPGNPMGRAMMITLFMQLIALGLAIPVLIKLAGVSTGLAFATAGGTALLCLVAGGLFRSPVGYPLGWLAQLAGLALGLISGVMFVIGVIFTGVYVLAFVLGKKIDNATASMANHS</sequence>